<protein>
    <submittedName>
        <fullName evidence="2">Uncharacterized protein</fullName>
    </submittedName>
</protein>
<dbReference type="Proteomes" id="UP000229972">
    <property type="component" value="Unassembled WGS sequence"/>
</dbReference>
<dbReference type="AlphaFoldDB" id="A0A2H0V9J0"/>
<dbReference type="EMBL" id="PFAL01000008">
    <property type="protein sequence ID" value="PIR95774.1"/>
    <property type="molecule type" value="Genomic_DNA"/>
</dbReference>
<keyword evidence="1" id="KW-1133">Transmembrane helix</keyword>
<evidence type="ECO:0000256" key="1">
    <source>
        <dbReference type="SAM" id="Phobius"/>
    </source>
</evidence>
<proteinExistence type="predicted"/>
<evidence type="ECO:0000313" key="3">
    <source>
        <dbReference type="Proteomes" id="UP000229972"/>
    </source>
</evidence>
<accession>A0A2H0V9J0</accession>
<evidence type="ECO:0000313" key="2">
    <source>
        <dbReference type="EMBL" id="PIR95774.1"/>
    </source>
</evidence>
<gene>
    <name evidence="2" type="ORF">COT93_00570</name>
</gene>
<organism evidence="2 3">
    <name type="scientific">Candidatus Falkowbacteria bacterium CG10_big_fil_rev_8_21_14_0_10_37_18</name>
    <dbReference type="NCBI Taxonomy" id="1974562"/>
    <lineage>
        <taxon>Bacteria</taxon>
        <taxon>Candidatus Falkowiibacteriota</taxon>
    </lineage>
</organism>
<sequence>MFYIPKKTKGKTSSSRASSQNPKILEVNLIKDEGQTFFDWNKNLLVLALVIFLAGIFVVEVYFGLTWWESQEAARLEPIRISVAEANAATAKLKNQTSDALNYKDKINDFSILLNDHIYWSNFFNWLERNTLSTVQYDSFEGGLDGSYILSATAPSYADISWQVKSFLNDSKTKKVKVLSASNLREKDSATPGQVKFEILLQVDPVIFKG</sequence>
<keyword evidence="1" id="KW-0472">Membrane</keyword>
<feature type="transmembrane region" description="Helical" evidence="1">
    <location>
        <begin position="44"/>
        <end position="65"/>
    </location>
</feature>
<comment type="caution">
    <text evidence="2">The sequence shown here is derived from an EMBL/GenBank/DDBJ whole genome shotgun (WGS) entry which is preliminary data.</text>
</comment>
<reference evidence="3" key="1">
    <citation type="submission" date="2017-09" db="EMBL/GenBank/DDBJ databases">
        <title>Depth-based differentiation of microbial function through sediment-hosted aquifers and enrichment of novel symbionts in the deep terrestrial subsurface.</title>
        <authorList>
            <person name="Probst A.J."/>
            <person name="Ladd B."/>
            <person name="Jarett J.K."/>
            <person name="Geller-Mcgrath D.E."/>
            <person name="Sieber C.M.K."/>
            <person name="Emerson J.B."/>
            <person name="Anantharaman K."/>
            <person name="Thomas B.C."/>
            <person name="Malmstrom R."/>
            <person name="Stieglmeier M."/>
            <person name="Klingl A."/>
            <person name="Woyke T."/>
            <person name="Ryan C.M."/>
            <person name="Banfield J.F."/>
        </authorList>
    </citation>
    <scope>NUCLEOTIDE SEQUENCE [LARGE SCALE GENOMIC DNA]</scope>
</reference>
<keyword evidence="1" id="KW-0812">Transmembrane</keyword>
<name>A0A2H0V9J0_9BACT</name>